<evidence type="ECO:0000256" key="1">
    <source>
        <dbReference type="SAM" id="Phobius"/>
    </source>
</evidence>
<protein>
    <submittedName>
        <fullName evidence="2">Uncharacterized protein</fullName>
    </submittedName>
</protein>
<keyword evidence="1" id="KW-0472">Membrane</keyword>
<reference evidence="2" key="2">
    <citation type="submission" date="2023-05" db="EMBL/GenBank/DDBJ databases">
        <authorList>
            <person name="Fouks B."/>
        </authorList>
    </citation>
    <scope>NUCLEOTIDE SEQUENCE</scope>
    <source>
        <strain evidence="2">Stay&amp;Tobe</strain>
        <tissue evidence="2">Testes</tissue>
    </source>
</reference>
<dbReference type="AlphaFoldDB" id="A0AAD8ETP7"/>
<gene>
    <name evidence="2" type="ORF">L9F63_000145</name>
</gene>
<comment type="caution">
    <text evidence="2">The sequence shown here is derived from an EMBL/GenBank/DDBJ whole genome shotgun (WGS) entry which is preliminary data.</text>
</comment>
<keyword evidence="1" id="KW-0812">Transmembrane</keyword>
<feature type="transmembrane region" description="Helical" evidence="1">
    <location>
        <begin position="36"/>
        <end position="56"/>
    </location>
</feature>
<sequence length="138" mass="16001">CCYDLRLRSDVYMVAFCSTIVQLIRIDRAGSKPITIILYFIYSLMSFVLIFHLAASQSITRRLLLFRVRDFKSISCVFERITFLLLLLRIFGGTPVRLVCRSTNLVRSAYLSFLLPLFPYSTPFTSHLITTASILRRF</sequence>
<feature type="non-terminal residue" evidence="2">
    <location>
        <position position="138"/>
    </location>
</feature>
<evidence type="ECO:0000313" key="3">
    <source>
        <dbReference type="Proteomes" id="UP001233999"/>
    </source>
</evidence>
<accession>A0AAD8ETP7</accession>
<proteinExistence type="predicted"/>
<dbReference type="Proteomes" id="UP001233999">
    <property type="component" value="Unassembled WGS sequence"/>
</dbReference>
<feature type="transmembrane region" description="Helical" evidence="1">
    <location>
        <begin position="77"/>
        <end position="98"/>
    </location>
</feature>
<feature type="non-terminal residue" evidence="2">
    <location>
        <position position="1"/>
    </location>
</feature>
<name>A0AAD8ETP7_DIPPU</name>
<feature type="transmembrane region" description="Helical" evidence="1">
    <location>
        <begin position="110"/>
        <end position="135"/>
    </location>
</feature>
<dbReference type="EMBL" id="JASPKZ010000004">
    <property type="protein sequence ID" value="KAJ9601754.1"/>
    <property type="molecule type" value="Genomic_DNA"/>
</dbReference>
<reference evidence="2" key="1">
    <citation type="journal article" date="2023" name="IScience">
        <title>Live-bearing cockroach genome reveals convergent evolutionary mechanisms linked to viviparity in insects and beyond.</title>
        <authorList>
            <person name="Fouks B."/>
            <person name="Harrison M.C."/>
            <person name="Mikhailova A.A."/>
            <person name="Marchal E."/>
            <person name="English S."/>
            <person name="Carruthers M."/>
            <person name="Jennings E.C."/>
            <person name="Chiamaka E.L."/>
            <person name="Frigard R.A."/>
            <person name="Pippel M."/>
            <person name="Attardo G.M."/>
            <person name="Benoit J.B."/>
            <person name="Bornberg-Bauer E."/>
            <person name="Tobe S.S."/>
        </authorList>
    </citation>
    <scope>NUCLEOTIDE SEQUENCE</scope>
    <source>
        <strain evidence="2">Stay&amp;Tobe</strain>
    </source>
</reference>
<keyword evidence="3" id="KW-1185">Reference proteome</keyword>
<evidence type="ECO:0000313" key="2">
    <source>
        <dbReference type="EMBL" id="KAJ9601754.1"/>
    </source>
</evidence>
<organism evidence="2 3">
    <name type="scientific">Diploptera punctata</name>
    <name type="common">Pacific beetle cockroach</name>
    <dbReference type="NCBI Taxonomy" id="6984"/>
    <lineage>
        <taxon>Eukaryota</taxon>
        <taxon>Metazoa</taxon>
        <taxon>Ecdysozoa</taxon>
        <taxon>Arthropoda</taxon>
        <taxon>Hexapoda</taxon>
        <taxon>Insecta</taxon>
        <taxon>Pterygota</taxon>
        <taxon>Neoptera</taxon>
        <taxon>Polyneoptera</taxon>
        <taxon>Dictyoptera</taxon>
        <taxon>Blattodea</taxon>
        <taxon>Blaberoidea</taxon>
        <taxon>Blaberidae</taxon>
        <taxon>Diplopterinae</taxon>
        <taxon>Diploptera</taxon>
    </lineage>
</organism>
<keyword evidence="1" id="KW-1133">Transmembrane helix</keyword>